<keyword evidence="3" id="KW-1185">Reference proteome</keyword>
<organism evidence="2 3">
    <name type="scientific">Armillaria borealis</name>
    <dbReference type="NCBI Taxonomy" id="47425"/>
    <lineage>
        <taxon>Eukaryota</taxon>
        <taxon>Fungi</taxon>
        <taxon>Dikarya</taxon>
        <taxon>Basidiomycota</taxon>
        <taxon>Agaricomycotina</taxon>
        <taxon>Agaricomycetes</taxon>
        <taxon>Agaricomycetidae</taxon>
        <taxon>Agaricales</taxon>
        <taxon>Marasmiineae</taxon>
        <taxon>Physalacriaceae</taxon>
        <taxon>Armillaria</taxon>
    </lineage>
</organism>
<dbReference type="EMBL" id="JAUEPT010000015">
    <property type="protein sequence ID" value="KAK0445898.1"/>
    <property type="molecule type" value="Genomic_DNA"/>
</dbReference>
<proteinExistence type="predicted"/>
<reference evidence="2" key="1">
    <citation type="submission" date="2023-06" db="EMBL/GenBank/DDBJ databases">
        <authorList>
            <consortium name="Lawrence Berkeley National Laboratory"/>
            <person name="Ahrendt S."/>
            <person name="Sahu N."/>
            <person name="Indic B."/>
            <person name="Wong-Bajracharya J."/>
            <person name="Merenyi Z."/>
            <person name="Ke H.-M."/>
            <person name="Monk M."/>
            <person name="Kocsube S."/>
            <person name="Drula E."/>
            <person name="Lipzen A."/>
            <person name="Balint B."/>
            <person name="Henrissat B."/>
            <person name="Andreopoulos B."/>
            <person name="Martin F.M."/>
            <person name="Harder C.B."/>
            <person name="Rigling D."/>
            <person name="Ford K.L."/>
            <person name="Foster G.D."/>
            <person name="Pangilinan J."/>
            <person name="Papanicolaou A."/>
            <person name="Barry K."/>
            <person name="LaButti K."/>
            <person name="Viragh M."/>
            <person name="Koriabine M."/>
            <person name="Yan M."/>
            <person name="Riley R."/>
            <person name="Champramary S."/>
            <person name="Plett K.L."/>
            <person name="Tsai I.J."/>
            <person name="Slot J."/>
            <person name="Sipos G."/>
            <person name="Plett J."/>
            <person name="Nagy L.G."/>
            <person name="Grigoriev I.V."/>
        </authorList>
    </citation>
    <scope>NUCLEOTIDE SEQUENCE</scope>
    <source>
        <strain evidence="2">FPL87.14</strain>
    </source>
</reference>
<feature type="region of interest" description="Disordered" evidence="1">
    <location>
        <begin position="1"/>
        <end position="65"/>
    </location>
</feature>
<protein>
    <submittedName>
        <fullName evidence="2">Uncharacterized protein</fullName>
    </submittedName>
</protein>
<gene>
    <name evidence="2" type="ORF">EV421DRAFT_1734533</name>
</gene>
<name>A0AA39JNI7_9AGAR</name>
<accession>A0AA39JNI7</accession>
<sequence length="248" mass="28197">MTIEVKPLETPEKLDFPSVSRSKGNQEGNGRHDSNTQNVFNERRVCSRPEPSYAESDDSTDTHFVSQGPKIHPHILIEAIMSYWLVHRCSKREQVVADRLPQDHFIVAHAAVYVRVGATTMMSYLHENLKRSDMINDQKNVALPYIAARSVRWTLLGKIHPFDMRLSVRIKFSMEQKEVREVSASNAPVLPLRWYLDLIQKGSNINLHKALAPQEKNVANAVVKKNHAINSPPESVEEQTGDKETRPS</sequence>
<feature type="compositionally biased region" description="Polar residues" evidence="1">
    <location>
        <begin position="19"/>
        <end position="28"/>
    </location>
</feature>
<comment type="caution">
    <text evidence="2">The sequence shown here is derived from an EMBL/GenBank/DDBJ whole genome shotgun (WGS) entry which is preliminary data.</text>
</comment>
<dbReference type="Proteomes" id="UP001175226">
    <property type="component" value="Unassembled WGS sequence"/>
</dbReference>
<evidence type="ECO:0000313" key="3">
    <source>
        <dbReference type="Proteomes" id="UP001175226"/>
    </source>
</evidence>
<feature type="compositionally biased region" description="Basic and acidic residues" evidence="1">
    <location>
        <begin position="1"/>
        <end position="15"/>
    </location>
</feature>
<dbReference type="AlphaFoldDB" id="A0AA39JNI7"/>
<feature type="region of interest" description="Disordered" evidence="1">
    <location>
        <begin position="225"/>
        <end position="248"/>
    </location>
</feature>
<evidence type="ECO:0000256" key="1">
    <source>
        <dbReference type="SAM" id="MobiDB-lite"/>
    </source>
</evidence>
<evidence type="ECO:0000313" key="2">
    <source>
        <dbReference type="EMBL" id="KAK0445898.1"/>
    </source>
</evidence>